<proteinExistence type="predicted"/>
<evidence type="ECO:0000313" key="2">
    <source>
        <dbReference type="Proteomes" id="UP000012589"/>
    </source>
</evidence>
<gene>
    <name evidence="1" type="ORF">C823_01644</name>
</gene>
<accession>N2AQK7</accession>
<name>N2AQK7_9FIRM</name>
<dbReference type="Proteomes" id="UP000012589">
    <property type="component" value="Unassembled WGS sequence"/>
</dbReference>
<dbReference type="eggNOG" id="ENOG50305CY">
    <property type="taxonomic scope" value="Bacteria"/>
</dbReference>
<keyword evidence="2" id="KW-1185">Reference proteome</keyword>
<dbReference type="OrthoDB" id="2066462at2"/>
<dbReference type="EMBL" id="AQFT01000053">
    <property type="protein sequence ID" value="EMZ30411.1"/>
    <property type="molecule type" value="Genomic_DNA"/>
</dbReference>
<protein>
    <submittedName>
        <fullName evidence="1">Uncharacterized protein</fullName>
    </submittedName>
</protein>
<dbReference type="STRING" id="1235802.C823_01644"/>
<dbReference type="HOGENOM" id="CLU_2681279_0_0_9"/>
<dbReference type="AlphaFoldDB" id="N2AQK7"/>
<reference evidence="1 2" key="1">
    <citation type="journal article" date="2014" name="Genome Announc.">
        <title>Draft genome sequences of the altered schaedler flora, a defined bacterial community from gnotobiotic mice.</title>
        <authorList>
            <person name="Wannemuehler M.J."/>
            <person name="Overstreet A.M."/>
            <person name="Ward D.V."/>
            <person name="Phillips G.J."/>
        </authorList>
    </citation>
    <scope>NUCLEOTIDE SEQUENCE [LARGE SCALE GENOMIC DNA]</scope>
    <source>
        <strain evidence="1 2">ASF492</strain>
    </source>
</reference>
<comment type="caution">
    <text evidence="1">The sequence shown here is derived from an EMBL/GenBank/DDBJ whole genome shotgun (WGS) entry which is preliminary data.</text>
</comment>
<organism evidence="1 2">
    <name type="scientific">Eubacterium plexicaudatum ASF492</name>
    <dbReference type="NCBI Taxonomy" id="1235802"/>
    <lineage>
        <taxon>Bacteria</taxon>
        <taxon>Bacillati</taxon>
        <taxon>Bacillota</taxon>
        <taxon>Clostridia</taxon>
        <taxon>Eubacteriales</taxon>
        <taxon>Eubacteriaceae</taxon>
        <taxon>Eubacterium</taxon>
    </lineage>
</organism>
<sequence length="67" mass="7966">MNRKIEIRCRRANCNKLFMNYFPTGENNGLYLAGIELKCEKCKRVLRLKNYTEEVLIEHTIDGVFRV</sequence>
<evidence type="ECO:0000313" key="1">
    <source>
        <dbReference type="EMBL" id="EMZ30411.1"/>
    </source>
</evidence>
<dbReference type="PATRIC" id="fig|1235802.3.peg.1745"/>